<dbReference type="AlphaFoldDB" id="A0A0B6TRL8"/>
<reference evidence="1 2" key="1">
    <citation type="submission" date="2014-05" db="EMBL/GenBank/DDBJ databases">
        <title>Complete genome sequence of Corynebacterium marinum DSM 44953.</title>
        <authorList>
            <person name="Schaffert L."/>
            <person name="Albersmeier A."/>
            <person name="Kalinowski J."/>
            <person name="Ruckert C."/>
        </authorList>
    </citation>
    <scope>NUCLEOTIDE SEQUENCE [LARGE SCALE GENOMIC DNA]</scope>
    <source>
        <strain evidence="1 2">DSM 44953</strain>
    </source>
</reference>
<dbReference type="Gene3D" id="1.10.860.10">
    <property type="entry name" value="DNAb Helicase, Chain A"/>
    <property type="match status" value="1"/>
</dbReference>
<dbReference type="EMBL" id="CP007790">
    <property type="protein sequence ID" value="AJK68225.1"/>
    <property type="molecule type" value="Genomic_DNA"/>
</dbReference>
<proteinExistence type="predicted"/>
<gene>
    <name evidence="1" type="ORF">B840_02995</name>
</gene>
<evidence type="ECO:0000313" key="1">
    <source>
        <dbReference type="EMBL" id="AJK68225.1"/>
    </source>
</evidence>
<keyword evidence="2" id="KW-1185">Reference proteome</keyword>
<accession>A0A0B6TRL8</accession>
<organism evidence="1 2">
    <name type="scientific">Corynebacterium marinum DSM 44953</name>
    <dbReference type="NCBI Taxonomy" id="1224162"/>
    <lineage>
        <taxon>Bacteria</taxon>
        <taxon>Bacillati</taxon>
        <taxon>Actinomycetota</taxon>
        <taxon>Actinomycetes</taxon>
        <taxon>Mycobacteriales</taxon>
        <taxon>Corynebacteriaceae</taxon>
        <taxon>Corynebacterium</taxon>
    </lineage>
</organism>
<sequence length="186" mass="20235">MNDRKTPAPGNTGANIEHRAAFTPNSTSRELEAAFLRALLGLPARRVLTVLNGLEPDDIHHPHHRLILDAVARCARKQINDRDGNQPVPPTAMQLDLTRAGTLDHPDVRAVLLDVTAGVNPVPDCWVIDLAAELRLYRLRRALTTVGESLISAAHGGTDELTRALAHLLALLGLARRAGIDMEVDR</sequence>
<dbReference type="InterPro" id="IPR016136">
    <property type="entry name" value="DNA_helicase_N/primase_C"/>
</dbReference>
<evidence type="ECO:0000313" key="2">
    <source>
        <dbReference type="Proteomes" id="UP000031928"/>
    </source>
</evidence>
<dbReference type="Proteomes" id="UP000031928">
    <property type="component" value="Chromosome"/>
</dbReference>
<dbReference type="KEGG" id="cmq:B840_02995"/>
<protein>
    <recommendedName>
        <fullName evidence="3">DNA helicase DnaB-like N-terminal domain-containing protein</fullName>
    </recommendedName>
</protein>
<name>A0A0B6TRL8_9CORY</name>
<dbReference type="HOGENOM" id="CLU_1452181_0_0_11"/>
<dbReference type="STRING" id="1224162.B840_02995"/>
<evidence type="ECO:0008006" key="3">
    <source>
        <dbReference type="Google" id="ProtNLM"/>
    </source>
</evidence>